<protein>
    <recommendedName>
        <fullName evidence="3">Stage 0 sporulation protein A homolog</fullName>
        <ecNumber evidence="2">2.7.13.3</ecNumber>
    </recommendedName>
</protein>
<dbReference type="PRINTS" id="PR00344">
    <property type="entry name" value="BCTRLSENSOR"/>
</dbReference>
<keyword evidence="7" id="KW-0418">Kinase</keyword>
<evidence type="ECO:0000256" key="7">
    <source>
        <dbReference type="ARBA" id="ARBA00022777"/>
    </source>
</evidence>
<dbReference type="CDD" id="cd12912">
    <property type="entry name" value="PDC2_MCP_like"/>
    <property type="match status" value="1"/>
</dbReference>
<dbReference type="PROSITE" id="PS50109">
    <property type="entry name" value="HIS_KIN"/>
    <property type="match status" value="1"/>
</dbReference>
<evidence type="ECO:0000256" key="3">
    <source>
        <dbReference type="ARBA" id="ARBA00018672"/>
    </source>
</evidence>
<evidence type="ECO:0000256" key="12">
    <source>
        <dbReference type="SAM" id="Coils"/>
    </source>
</evidence>
<keyword evidence="13" id="KW-0472">Membrane</keyword>
<evidence type="ECO:0000256" key="1">
    <source>
        <dbReference type="ARBA" id="ARBA00000085"/>
    </source>
</evidence>
<dbReference type="InterPro" id="IPR001789">
    <property type="entry name" value="Sig_transdc_resp-reg_receiver"/>
</dbReference>
<dbReference type="SMART" id="SM00387">
    <property type="entry name" value="HATPase_c"/>
    <property type="match status" value="1"/>
</dbReference>
<evidence type="ECO:0000256" key="13">
    <source>
        <dbReference type="SAM" id="Phobius"/>
    </source>
</evidence>
<keyword evidence="4 11" id="KW-0597">Phosphoprotein</keyword>
<evidence type="ECO:0000259" key="14">
    <source>
        <dbReference type="PROSITE" id="PS50109"/>
    </source>
</evidence>
<keyword evidence="12" id="KW-0175">Coiled coil</keyword>
<dbReference type="InterPro" id="IPR036890">
    <property type="entry name" value="HATPase_C_sf"/>
</dbReference>
<dbReference type="CDD" id="cd00082">
    <property type="entry name" value="HisKA"/>
    <property type="match status" value="1"/>
</dbReference>
<evidence type="ECO:0000256" key="5">
    <source>
        <dbReference type="ARBA" id="ARBA00022679"/>
    </source>
</evidence>
<evidence type="ECO:0000259" key="15">
    <source>
        <dbReference type="PROSITE" id="PS50110"/>
    </source>
</evidence>
<dbReference type="SUPFAM" id="SSF47384">
    <property type="entry name" value="Homodimeric domain of signal transducing histidine kinase"/>
    <property type="match status" value="1"/>
</dbReference>
<comment type="caution">
    <text evidence="16">The sequence shown here is derived from an EMBL/GenBank/DDBJ whole genome shotgun (WGS) entry which is preliminary data.</text>
</comment>
<dbReference type="Pfam" id="PF00072">
    <property type="entry name" value="Response_reg"/>
    <property type="match status" value="1"/>
</dbReference>
<evidence type="ECO:0000256" key="4">
    <source>
        <dbReference type="ARBA" id="ARBA00022553"/>
    </source>
</evidence>
<dbReference type="Pfam" id="PF00512">
    <property type="entry name" value="HisKA"/>
    <property type="match status" value="1"/>
</dbReference>
<dbReference type="SMART" id="SM00388">
    <property type="entry name" value="HisKA"/>
    <property type="match status" value="1"/>
</dbReference>
<dbReference type="SUPFAM" id="SSF52172">
    <property type="entry name" value="CheY-like"/>
    <property type="match status" value="1"/>
</dbReference>
<dbReference type="Gene3D" id="3.40.50.2300">
    <property type="match status" value="1"/>
</dbReference>
<dbReference type="EMBL" id="QSBM01000003">
    <property type="protein sequence ID" value="RGX31402.1"/>
    <property type="molecule type" value="Genomic_DNA"/>
</dbReference>
<dbReference type="SUPFAM" id="SSF55874">
    <property type="entry name" value="ATPase domain of HSP90 chaperone/DNA topoisomerase II/histidine kinase"/>
    <property type="match status" value="1"/>
</dbReference>
<feature type="domain" description="Histidine kinase" evidence="14">
    <location>
        <begin position="408"/>
        <end position="634"/>
    </location>
</feature>
<reference evidence="16 17" key="1">
    <citation type="submission" date="2018-08" db="EMBL/GenBank/DDBJ databases">
        <title>A genome reference for cultivated species of the human gut microbiota.</title>
        <authorList>
            <person name="Zou Y."/>
            <person name="Xue W."/>
            <person name="Luo G."/>
        </authorList>
    </citation>
    <scope>NUCLEOTIDE SEQUENCE [LARGE SCALE GENOMIC DNA]</scope>
    <source>
        <strain evidence="16 17">AF04-15</strain>
    </source>
</reference>
<dbReference type="InterPro" id="IPR004358">
    <property type="entry name" value="Sig_transdc_His_kin-like_C"/>
</dbReference>
<evidence type="ECO:0000256" key="2">
    <source>
        <dbReference type="ARBA" id="ARBA00012438"/>
    </source>
</evidence>
<dbReference type="PANTHER" id="PTHR43065:SF46">
    <property type="entry name" value="C4-DICARBOXYLATE TRANSPORT SENSOR PROTEIN DCTB"/>
    <property type="match status" value="1"/>
</dbReference>
<dbReference type="Pfam" id="PF02518">
    <property type="entry name" value="HATPase_c"/>
    <property type="match status" value="1"/>
</dbReference>
<dbReference type="OrthoDB" id="9784397at2"/>
<dbReference type="InterPro" id="IPR005467">
    <property type="entry name" value="His_kinase_dom"/>
</dbReference>
<keyword evidence="13" id="KW-1133">Transmembrane helix</keyword>
<dbReference type="InterPro" id="IPR003661">
    <property type="entry name" value="HisK_dim/P_dom"/>
</dbReference>
<dbReference type="GO" id="GO:0005524">
    <property type="term" value="F:ATP binding"/>
    <property type="evidence" value="ECO:0007669"/>
    <property type="project" value="UniProtKB-KW"/>
</dbReference>
<evidence type="ECO:0000256" key="9">
    <source>
        <dbReference type="ARBA" id="ARBA00023012"/>
    </source>
</evidence>
<sequence length="772" mass="86763">MKNDTISKYPLSDVYSIMDVKRKYKPKMGGTNAMKRWRETNVRFHLGIAAAFALAAALALGLVYSFNQYKDQIIEEQEEQLLTIAKAVSNSISVYTDFYFADLLDVNTYDEYQEAGKLYLETGEEGPIRKFLTEHMRIQNEDVSNFLVSSDPENDGEHEVLIQGGEDRTYTSVNYFDGKEKDSRIDILRDEENQFYLGLSMPTLDGSLRLYFVINIERMYQKVASYIKVGQNGYVMIKDSTGRILMHPVKKQIGKDVISGREAMYPDFDLSELETLIEHQKQGREAAEIYHSYWWTDEVPKRVKKIAAYTPVWFQDDFIIVSAVIDYDEIAAPISQAMISISLLTIALMTTFVVVLYKLRISSIARTRAEEENEYLRELNSKLEELRRRQEQMAHNQRLQLMGTLTGGIAHEFNNLLTPIMGYSGMILAEADPADDVYDSAQEIYSAAEKAKEIIRQIASLSRKQPGTAVRPLDIRQATERVLRIIDTVIPPNVRMTTCFSWADNCHIRCSETEFNQIILNLCTNAFYAMRSRDGHLGLGGGMVSGEEAKLLFHAPQYEKDYASFWVADDGEGIPEEQQSHIFDPFFTTKQAGEGTGLGLSTVTSILESLGGGIRVESKPGQGSRFTFYLPLCKGGREEGAGANRPAGGNRGSARRVLLVEDDKKILKLFDKALTAAGFEVTAIGNPLDAEAVLRQGGIDVIVTDYAMPKMNGAQIAALARTLGLHCKVILITGLVEDQVLEYYRKNLIHELLLKPLECQALIDAVNRETGR</sequence>
<evidence type="ECO:0000256" key="6">
    <source>
        <dbReference type="ARBA" id="ARBA00022741"/>
    </source>
</evidence>
<dbReference type="SMART" id="SM00448">
    <property type="entry name" value="REC"/>
    <property type="match status" value="1"/>
</dbReference>
<keyword evidence="5" id="KW-0808">Transferase</keyword>
<comment type="catalytic activity">
    <reaction evidence="1">
        <text>ATP + protein L-histidine = ADP + protein N-phospho-L-histidine.</text>
        <dbReference type="EC" id="2.7.13.3"/>
    </reaction>
</comment>
<dbReference type="Gene3D" id="3.30.565.10">
    <property type="entry name" value="Histidine kinase-like ATPase, C-terminal domain"/>
    <property type="match status" value="1"/>
</dbReference>
<name>A0A413FIX1_9FIRM</name>
<proteinExistence type="predicted"/>
<keyword evidence="9" id="KW-0902">Two-component regulatory system</keyword>
<feature type="domain" description="Response regulatory" evidence="15">
    <location>
        <begin position="656"/>
        <end position="770"/>
    </location>
</feature>
<dbReference type="Gene3D" id="3.30.450.20">
    <property type="entry name" value="PAS domain"/>
    <property type="match status" value="1"/>
</dbReference>
<dbReference type="InterPro" id="IPR011006">
    <property type="entry name" value="CheY-like_superfamily"/>
</dbReference>
<evidence type="ECO:0000313" key="17">
    <source>
        <dbReference type="Proteomes" id="UP000283880"/>
    </source>
</evidence>
<dbReference type="PANTHER" id="PTHR43065">
    <property type="entry name" value="SENSOR HISTIDINE KINASE"/>
    <property type="match status" value="1"/>
</dbReference>
<organism evidence="16 17">
    <name type="scientific">Enterocloster asparagiformis</name>
    <dbReference type="NCBI Taxonomy" id="333367"/>
    <lineage>
        <taxon>Bacteria</taxon>
        <taxon>Bacillati</taxon>
        <taxon>Bacillota</taxon>
        <taxon>Clostridia</taxon>
        <taxon>Lachnospirales</taxon>
        <taxon>Lachnospiraceae</taxon>
        <taxon>Enterocloster</taxon>
    </lineage>
</organism>
<evidence type="ECO:0000313" key="16">
    <source>
        <dbReference type="EMBL" id="RGX31402.1"/>
    </source>
</evidence>
<accession>A0A413FIX1</accession>
<evidence type="ECO:0000256" key="8">
    <source>
        <dbReference type="ARBA" id="ARBA00022840"/>
    </source>
</evidence>
<dbReference type="InterPro" id="IPR003594">
    <property type="entry name" value="HATPase_dom"/>
</dbReference>
<dbReference type="CDD" id="cd00156">
    <property type="entry name" value="REC"/>
    <property type="match status" value="1"/>
</dbReference>
<feature type="coiled-coil region" evidence="12">
    <location>
        <begin position="366"/>
        <end position="396"/>
    </location>
</feature>
<dbReference type="PROSITE" id="PS50110">
    <property type="entry name" value="RESPONSE_REGULATORY"/>
    <property type="match status" value="1"/>
</dbReference>
<evidence type="ECO:0000256" key="11">
    <source>
        <dbReference type="PROSITE-ProRule" id="PRU00169"/>
    </source>
</evidence>
<comment type="function">
    <text evidence="10">May play the central regulatory role in sporulation. It may be an element of the effector pathway responsible for the activation of sporulation genes in response to nutritional stress. Spo0A may act in concert with spo0H (a sigma factor) to control the expression of some genes that are critical to the sporulation process.</text>
</comment>
<feature type="transmembrane region" description="Helical" evidence="13">
    <location>
        <begin position="44"/>
        <end position="66"/>
    </location>
</feature>
<dbReference type="Proteomes" id="UP000283880">
    <property type="component" value="Unassembled WGS sequence"/>
</dbReference>
<dbReference type="EC" id="2.7.13.3" evidence="2"/>
<keyword evidence="8" id="KW-0067">ATP-binding</keyword>
<evidence type="ECO:0000256" key="10">
    <source>
        <dbReference type="ARBA" id="ARBA00024867"/>
    </source>
</evidence>
<feature type="modified residue" description="4-aspartylphosphate" evidence="11">
    <location>
        <position position="705"/>
    </location>
</feature>
<dbReference type="Gene3D" id="1.10.287.130">
    <property type="match status" value="1"/>
</dbReference>
<keyword evidence="6" id="KW-0547">Nucleotide-binding</keyword>
<keyword evidence="13" id="KW-0812">Transmembrane</keyword>
<dbReference type="AlphaFoldDB" id="A0A413FIX1"/>
<gene>
    <name evidence="16" type="ORF">DWV29_05845</name>
</gene>
<dbReference type="GO" id="GO:0000155">
    <property type="term" value="F:phosphorelay sensor kinase activity"/>
    <property type="evidence" value="ECO:0007669"/>
    <property type="project" value="InterPro"/>
</dbReference>
<dbReference type="InterPro" id="IPR036097">
    <property type="entry name" value="HisK_dim/P_sf"/>
</dbReference>